<evidence type="ECO:0000256" key="2">
    <source>
        <dbReference type="ARBA" id="ARBA00022645"/>
    </source>
</evidence>
<dbReference type="GO" id="GO:0006508">
    <property type="term" value="P:proteolysis"/>
    <property type="evidence" value="ECO:0007669"/>
    <property type="project" value="UniProtKB-KW"/>
</dbReference>
<feature type="domain" description="LD-carboxypeptidase N-terminal" evidence="7">
    <location>
        <begin position="11"/>
        <end position="129"/>
    </location>
</feature>
<dbReference type="InterPro" id="IPR040921">
    <property type="entry name" value="Peptidase_S66C"/>
</dbReference>
<dbReference type="GO" id="GO:0008236">
    <property type="term" value="F:serine-type peptidase activity"/>
    <property type="evidence" value="ECO:0007669"/>
    <property type="project" value="UniProtKB-KW"/>
</dbReference>
<dbReference type="InterPro" id="IPR029062">
    <property type="entry name" value="Class_I_gatase-like"/>
</dbReference>
<evidence type="ECO:0000256" key="5">
    <source>
        <dbReference type="ARBA" id="ARBA00022825"/>
    </source>
</evidence>
<protein>
    <submittedName>
        <fullName evidence="9">Muramoyltetrapeptide carboxypeptidase LdcA (Peptidoglycan recycling)</fullName>
    </submittedName>
</protein>
<dbReference type="SUPFAM" id="SSF52317">
    <property type="entry name" value="Class I glutamine amidotransferase-like"/>
    <property type="match status" value="1"/>
</dbReference>
<dbReference type="PANTHER" id="PTHR30237:SF2">
    <property type="entry name" value="MUREIN TETRAPEPTIDE CARBOXYPEPTIDASE"/>
    <property type="match status" value="1"/>
</dbReference>
<evidence type="ECO:0000256" key="1">
    <source>
        <dbReference type="ARBA" id="ARBA00010233"/>
    </source>
</evidence>
<dbReference type="Pfam" id="PF02016">
    <property type="entry name" value="Peptidase_S66"/>
    <property type="match status" value="1"/>
</dbReference>
<name>A0A1M5YQB8_9CLOT</name>
<dbReference type="Gene3D" id="3.40.50.10740">
    <property type="entry name" value="Class I glutamine amidotransferase-like"/>
    <property type="match status" value="1"/>
</dbReference>
<dbReference type="RefSeq" id="WP_242950135.1">
    <property type="nucleotide sequence ID" value="NZ_FQXU01000006.1"/>
</dbReference>
<evidence type="ECO:0000259" key="7">
    <source>
        <dbReference type="Pfam" id="PF02016"/>
    </source>
</evidence>
<organism evidence="9 10">
    <name type="scientific">Clostridium intestinale DSM 6191</name>
    <dbReference type="NCBI Taxonomy" id="1121320"/>
    <lineage>
        <taxon>Bacteria</taxon>
        <taxon>Bacillati</taxon>
        <taxon>Bacillota</taxon>
        <taxon>Clostridia</taxon>
        <taxon>Eubacteriales</taxon>
        <taxon>Clostridiaceae</taxon>
        <taxon>Clostridium</taxon>
    </lineage>
</organism>
<dbReference type="InterPro" id="IPR027478">
    <property type="entry name" value="LdcA_N"/>
</dbReference>
<feature type="active site" description="Nucleophile" evidence="6">
    <location>
        <position position="110"/>
    </location>
</feature>
<keyword evidence="2 9" id="KW-0121">Carboxypeptidase</keyword>
<evidence type="ECO:0000256" key="4">
    <source>
        <dbReference type="ARBA" id="ARBA00022801"/>
    </source>
</evidence>
<sequence length="289" mass="32713">MRNMIEVGDTIGLIACSNGLPIESNKKIKQLEEILVSLGLKFVYGNEIYRSKDVYNGTPKEKAEGLMKLFKDKSVKAIFDISGGDLANGVLKYLDFNEIGSNKKPFFGYSDLSVLLNPLHDLSGIDTYYYQLRNLVGEYKEEQLKLFKSFFFEGSTDLLNFNYKWIRGKKMSGEIVGGNIRCFLKLAGTKYMGDFKDKILFLESLGGDVSKITTYLTQYEQLDVFKNVKGIILGSFSEMEEKNYTPKTEEILLDILGDLDLPIIKTNELGHGQNSKSIAIGKKIKFMRE</sequence>
<evidence type="ECO:0000259" key="8">
    <source>
        <dbReference type="Pfam" id="PF17676"/>
    </source>
</evidence>
<dbReference type="AlphaFoldDB" id="A0A1M5YQB8"/>
<evidence type="ECO:0000313" key="10">
    <source>
        <dbReference type="Proteomes" id="UP000184241"/>
    </source>
</evidence>
<dbReference type="GO" id="GO:0004180">
    <property type="term" value="F:carboxypeptidase activity"/>
    <property type="evidence" value="ECO:0007669"/>
    <property type="project" value="UniProtKB-KW"/>
</dbReference>
<keyword evidence="3" id="KW-0645">Protease</keyword>
<dbReference type="InterPro" id="IPR027461">
    <property type="entry name" value="Carboxypeptidase_A_C_sf"/>
</dbReference>
<dbReference type="PANTHER" id="PTHR30237">
    <property type="entry name" value="MURAMOYLTETRAPEPTIDE CARBOXYPEPTIDASE"/>
    <property type="match status" value="1"/>
</dbReference>
<feature type="active site" description="Charge relay system" evidence="6">
    <location>
        <position position="271"/>
    </location>
</feature>
<feature type="active site" description="Charge relay system" evidence="6">
    <location>
        <position position="203"/>
    </location>
</feature>
<dbReference type="PIRSF" id="PIRSF028757">
    <property type="entry name" value="LD-carboxypeptidase"/>
    <property type="match status" value="1"/>
</dbReference>
<dbReference type="InterPro" id="IPR003507">
    <property type="entry name" value="S66_fam"/>
</dbReference>
<evidence type="ECO:0000256" key="3">
    <source>
        <dbReference type="ARBA" id="ARBA00022670"/>
    </source>
</evidence>
<dbReference type="SUPFAM" id="SSF141986">
    <property type="entry name" value="LD-carboxypeptidase A C-terminal domain-like"/>
    <property type="match status" value="1"/>
</dbReference>
<evidence type="ECO:0000256" key="6">
    <source>
        <dbReference type="PIRSR" id="PIRSR028757-1"/>
    </source>
</evidence>
<dbReference type="Pfam" id="PF17676">
    <property type="entry name" value="Peptidase_S66C"/>
    <property type="match status" value="1"/>
</dbReference>
<comment type="similarity">
    <text evidence="1">Belongs to the peptidase S66 family.</text>
</comment>
<keyword evidence="4" id="KW-0378">Hydrolase</keyword>
<accession>A0A1M5YQB8</accession>
<evidence type="ECO:0000313" key="9">
    <source>
        <dbReference type="EMBL" id="SHI14050.1"/>
    </source>
</evidence>
<dbReference type="EMBL" id="FQXU01000006">
    <property type="protein sequence ID" value="SHI14050.1"/>
    <property type="molecule type" value="Genomic_DNA"/>
</dbReference>
<dbReference type="InterPro" id="IPR040449">
    <property type="entry name" value="Peptidase_S66_N"/>
</dbReference>
<dbReference type="Gene3D" id="3.50.30.60">
    <property type="entry name" value="LD-carboxypeptidase A C-terminal domain-like"/>
    <property type="match status" value="1"/>
</dbReference>
<keyword evidence="5" id="KW-0720">Serine protease</keyword>
<feature type="domain" description="LD-carboxypeptidase C-terminal" evidence="8">
    <location>
        <begin position="172"/>
        <end position="285"/>
    </location>
</feature>
<reference evidence="9 10" key="1">
    <citation type="submission" date="2016-11" db="EMBL/GenBank/DDBJ databases">
        <authorList>
            <person name="Jaros S."/>
            <person name="Januszkiewicz K."/>
            <person name="Wedrychowicz H."/>
        </authorList>
    </citation>
    <scope>NUCLEOTIDE SEQUENCE [LARGE SCALE GENOMIC DNA]</scope>
    <source>
        <strain evidence="9 10">DSM 6191</strain>
    </source>
</reference>
<gene>
    <name evidence="9" type="ORF">SAMN02745941_02224</name>
</gene>
<proteinExistence type="inferred from homology"/>
<dbReference type="Proteomes" id="UP000184241">
    <property type="component" value="Unassembled WGS sequence"/>
</dbReference>
<dbReference type="CDD" id="cd07062">
    <property type="entry name" value="Peptidase_S66_mccF_like"/>
    <property type="match status" value="1"/>
</dbReference>